<dbReference type="EMBL" id="RRYP01029741">
    <property type="protein sequence ID" value="TNV71650.1"/>
    <property type="molecule type" value="Genomic_DNA"/>
</dbReference>
<organism evidence="2 3">
    <name type="scientific">Halteria grandinella</name>
    <dbReference type="NCBI Taxonomy" id="5974"/>
    <lineage>
        <taxon>Eukaryota</taxon>
        <taxon>Sar</taxon>
        <taxon>Alveolata</taxon>
        <taxon>Ciliophora</taxon>
        <taxon>Intramacronucleata</taxon>
        <taxon>Spirotrichea</taxon>
        <taxon>Stichotrichia</taxon>
        <taxon>Sporadotrichida</taxon>
        <taxon>Halteriidae</taxon>
        <taxon>Halteria</taxon>
    </lineage>
</organism>
<evidence type="ECO:0000313" key="2">
    <source>
        <dbReference type="EMBL" id="TNV71650.1"/>
    </source>
</evidence>
<feature type="chain" id="PRO_5035189613" description="DUF4840 domain-containing protein" evidence="1">
    <location>
        <begin position="26"/>
        <end position="215"/>
    </location>
</feature>
<keyword evidence="1" id="KW-0732">Signal</keyword>
<dbReference type="Pfam" id="PF16128">
    <property type="entry name" value="DUF4840"/>
    <property type="match status" value="1"/>
</dbReference>
<proteinExistence type="predicted"/>
<name>A0A8J8NBY8_HALGN</name>
<dbReference type="OrthoDB" id="10608385at2759"/>
<feature type="signal peptide" evidence="1">
    <location>
        <begin position="1"/>
        <end position="25"/>
    </location>
</feature>
<evidence type="ECO:0000313" key="3">
    <source>
        <dbReference type="Proteomes" id="UP000785679"/>
    </source>
</evidence>
<gene>
    <name evidence="2" type="ORF">FGO68_gene13140</name>
</gene>
<keyword evidence="3" id="KW-1185">Reference proteome</keyword>
<sequence length="215" mass="24146">MKIKKVLRFLMLAAIAVSGMLLTSCLDDRYEPVPVKLSDVNGNYKARLVTSQGGKINEKIIDFDAKDSLITFKNFPMKEVVKTIITDPAKADTVLAHLGKVEYTIKFNSKLNTEQNVVELALEPQVMAFQIPVEGVTKNISVKMTAKQKGFYVGYDTSLRFAWEAERISVGGTDIVPYHTIKYEVPISIKNQIVVFLRQAGFNLRLPIFVLCQIE</sequence>
<protein>
    <recommendedName>
        <fullName evidence="4">DUF4840 domain-containing protein</fullName>
    </recommendedName>
</protein>
<reference evidence="2" key="1">
    <citation type="submission" date="2019-06" db="EMBL/GenBank/DDBJ databases">
        <authorList>
            <person name="Zheng W."/>
        </authorList>
    </citation>
    <scope>NUCLEOTIDE SEQUENCE</scope>
    <source>
        <strain evidence="2">QDHG01</strain>
    </source>
</reference>
<dbReference type="Proteomes" id="UP000785679">
    <property type="component" value="Unassembled WGS sequence"/>
</dbReference>
<evidence type="ECO:0008006" key="4">
    <source>
        <dbReference type="Google" id="ProtNLM"/>
    </source>
</evidence>
<dbReference type="PROSITE" id="PS51257">
    <property type="entry name" value="PROKAR_LIPOPROTEIN"/>
    <property type="match status" value="1"/>
</dbReference>
<evidence type="ECO:0000256" key="1">
    <source>
        <dbReference type="SAM" id="SignalP"/>
    </source>
</evidence>
<dbReference type="AlphaFoldDB" id="A0A8J8NBY8"/>
<dbReference type="InterPro" id="IPR032293">
    <property type="entry name" value="DUF4840"/>
</dbReference>
<accession>A0A8J8NBY8</accession>
<comment type="caution">
    <text evidence="2">The sequence shown here is derived from an EMBL/GenBank/DDBJ whole genome shotgun (WGS) entry which is preliminary data.</text>
</comment>